<evidence type="ECO:0000313" key="3">
    <source>
        <dbReference type="Proteomes" id="UP000663829"/>
    </source>
</evidence>
<dbReference type="Proteomes" id="UP000681722">
    <property type="component" value="Unassembled WGS sequence"/>
</dbReference>
<evidence type="ECO:0000313" key="1">
    <source>
        <dbReference type="EMBL" id="CAF1581893.1"/>
    </source>
</evidence>
<organism evidence="1 3">
    <name type="scientific">Didymodactylos carnosus</name>
    <dbReference type="NCBI Taxonomy" id="1234261"/>
    <lineage>
        <taxon>Eukaryota</taxon>
        <taxon>Metazoa</taxon>
        <taxon>Spiralia</taxon>
        <taxon>Gnathifera</taxon>
        <taxon>Rotifera</taxon>
        <taxon>Eurotatoria</taxon>
        <taxon>Bdelloidea</taxon>
        <taxon>Philodinida</taxon>
        <taxon>Philodinidae</taxon>
        <taxon>Didymodactylos</taxon>
    </lineage>
</organism>
<dbReference type="InterPro" id="IPR036866">
    <property type="entry name" value="RibonucZ/Hydroxyglut_hydro"/>
</dbReference>
<dbReference type="EMBL" id="CAJNOQ010031788">
    <property type="protein sequence ID" value="CAF1581893.1"/>
    <property type="molecule type" value="Genomic_DNA"/>
</dbReference>
<proteinExistence type="predicted"/>
<evidence type="ECO:0000313" key="2">
    <source>
        <dbReference type="EMBL" id="CAF4449845.1"/>
    </source>
</evidence>
<accession>A0A815Z9G2</accession>
<name>A0A815Z9G2_9BILA</name>
<dbReference type="AlphaFoldDB" id="A0A815Z9G2"/>
<dbReference type="Proteomes" id="UP000663829">
    <property type="component" value="Unassembled WGS sequence"/>
</dbReference>
<protein>
    <submittedName>
        <fullName evidence="1">Uncharacterized protein</fullName>
    </submittedName>
</protein>
<reference evidence="1" key="1">
    <citation type="submission" date="2021-02" db="EMBL/GenBank/DDBJ databases">
        <authorList>
            <person name="Nowell W R."/>
        </authorList>
    </citation>
    <scope>NUCLEOTIDE SEQUENCE</scope>
</reference>
<dbReference type="SUPFAM" id="SSF56281">
    <property type="entry name" value="Metallo-hydrolase/oxidoreductase"/>
    <property type="match status" value="1"/>
</dbReference>
<dbReference type="EMBL" id="CAJOBC010097758">
    <property type="protein sequence ID" value="CAF4449845.1"/>
    <property type="molecule type" value="Genomic_DNA"/>
</dbReference>
<keyword evidence="3" id="KW-1185">Reference proteome</keyword>
<dbReference type="GO" id="GO:0042781">
    <property type="term" value="F:3'-tRNA processing endoribonuclease activity"/>
    <property type="evidence" value="ECO:0007669"/>
    <property type="project" value="TreeGrafter"/>
</dbReference>
<dbReference type="Gene3D" id="3.60.15.10">
    <property type="entry name" value="Ribonuclease Z/Hydroxyacylglutathione hydrolase-like"/>
    <property type="match status" value="1"/>
</dbReference>
<dbReference type="OrthoDB" id="17458at2759"/>
<sequence length="320" mass="35673">MVACGTGTPIPTSRGRGCFTIIIENVDYLVFDIGMGAEATLNSFNNTDQLSLITNIFITHYHGDHTGGIPGALNLGYLLGRKNSSQAIAIHGADNELLYNLTQGMRHFYAMDTINRQLLVDFPRNICTPTFNTPTNPQLDPTIFDSLNFVSTPFDPPPLDNKTQVIVYQNKKHNLTVKAFRVYHYTANPAVGYNIQYKNIKISISGDTVGYPTTRAILNAAKNADYLIHEVMNGTYIHKVVQSHSSAFDKFYSECQVYDAHTTIPQLATLAKLANVKNLILTHIVPSPLTKEDETRLKDAIAETYKGKIYIAADYDYWLV</sequence>
<dbReference type="PANTHER" id="PTHR46018">
    <property type="entry name" value="ZINC PHOSPHODIESTERASE ELAC PROTEIN 1"/>
    <property type="match status" value="1"/>
</dbReference>
<dbReference type="PANTHER" id="PTHR46018:SF2">
    <property type="entry name" value="ZINC PHOSPHODIESTERASE ELAC PROTEIN 1"/>
    <property type="match status" value="1"/>
</dbReference>
<gene>
    <name evidence="1" type="ORF">GPM918_LOCUS41158</name>
    <name evidence="2" type="ORF">SRO942_LOCUS42175</name>
</gene>
<comment type="caution">
    <text evidence="1">The sequence shown here is derived from an EMBL/GenBank/DDBJ whole genome shotgun (WGS) entry which is preliminary data.</text>
</comment>